<dbReference type="InterPro" id="IPR039418">
    <property type="entry name" value="LexA-like"/>
</dbReference>
<dbReference type="SUPFAM" id="SSF51306">
    <property type="entry name" value="LexA/Signal peptidase"/>
    <property type="match status" value="1"/>
</dbReference>
<keyword evidence="4" id="KW-0238">DNA-binding</keyword>
<proteinExistence type="predicted"/>
<organism evidence="7 8">
    <name type="scientific">Sphingomonas immobilis</name>
    <dbReference type="NCBI Taxonomy" id="3063997"/>
    <lineage>
        <taxon>Bacteria</taxon>
        <taxon>Pseudomonadati</taxon>
        <taxon>Pseudomonadota</taxon>
        <taxon>Alphaproteobacteria</taxon>
        <taxon>Sphingomonadales</taxon>
        <taxon>Sphingomonadaceae</taxon>
        <taxon>Sphingomonas</taxon>
    </lineage>
</organism>
<accession>A0ABT9A0S3</accession>
<keyword evidence="8" id="KW-1185">Reference proteome</keyword>
<dbReference type="InterPro" id="IPR015927">
    <property type="entry name" value="Peptidase_S24_S26A/B/C"/>
</dbReference>
<evidence type="ECO:0000256" key="3">
    <source>
        <dbReference type="ARBA" id="ARBA00023015"/>
    </source>
</evidence>
<dbReference type="PANTHER" id="PTHR40661:SF3">
    <property type="entry name" value="FELS-1 PROPHAGE TRANSCRIPTIONAL REGULATOR"/>
    <property type="match status" value="1"/>
</dbReference>
<evidence type="ECO:0000256" key="5">
    <source>
        <dbReference type="ARBA" id="ARBA00023163"/>
    </source>
</evidence>
<dbReference type="Gene3D" id="2.10.109.10">
    <property type="entry name" value="Umud Fragment, subunit A"/>
    <property type="match status" value="1"/>
</dbReference>
<dbReference type="SUPFAM" id="SSF47413">
    <property type="entry name" value="lambda repressor-like DNA-binding domains"/>
    <property type="match status" value="1"/>
</dbReference>
<evidence type="ECO:0000256" key="1">
    <source>
        <dbReference type="ARBA" id="ARBA00022670"/>
    </source>
</evidence>
<dbReference type="Pfam" id="PF00717">
    <property type="entry name" value="Peptidase_S24"/>
    <property type="match status" value="1"/>
</dbReference>
<evidence type="ECO:0000259" key="6">
    <source>
        <dbReference type="PROSITE" id="PS50943"/>
    </source>
</evidence>
<feature type="domain" description="HTH cro/C1-type" evidence="6">
    <location>
        <begin position="6"/>
        <end position="59"/>
    </location>
</feature>
<evidence type="ECO:0000313" key="7">
    <source>
        <dbReference type="EMBL" id="MDO7843435.1"/>
    </source>
</evidence>
<dbReference type="EMBL" id="JAUQSZ010000009">
    <property type="protein sequence ID" value="MDO7843435.1"/>
    <property type="molecule type" value="Genomic_DNA"/>
</dbReference>
<comment type="caution">
    <text evidence="7">The sequence shown here is derived from an EMBL/GenBank/DDBJ whole genome shotgun (WGS) entry which is preliminary data.</text>
</comment>
<name>A0ABT9A0S3_9SPHN</name>
<dbReference type="Proteomes" id="UP001176468">
    <property type="component" value="Unassembled WGS sequence"/>
</dbReference>
<evidence type="ECO:0000313" key="8">
    <source>
        <dbReference type="Proteomes" id="UP001176468"/>
    </source>
</evidence>
<dbReference type="CDD" id="cd00093">
    <property type="entry name" value="HTH_XRE"/>
    <property type="match status" value="1"/>
</dbReference>
<dbReference type="InterPro" id="IPR010982">
    <property type="entry name" value="Lambda_DNA-bd_dom_sf"/>
</dbReference>
<keyword evidence="1" id="KW-0645">Protease</keyword>
<dbReference type="InterPro" id="IPR019756">
    <property type="entry name" value="Pept_S26A_signal_pept_1_Ser-AS"/>
</dbReference>
<dbReference type="CDD" id="cd06529">
    <property type="entry name" value="S24_LexA-like"/>
    <property type="match status" value="1"/>
</dbReference>
<reference evidence="7" key="1">
    <citation type="submission" date="2023-07" db="EMBL/GenBank/DDBJ databases">
        <authorList>
            <person name="Kim M.K."/>
        </authorList>
    </citation>
    <scope>NUCLEOTIDE SEQUENCE</scope>
    <source>
        <strain evidence="7">CA1-15</strain>
    </source>
</reference>
<dbReference type="InterPro" id="IPR001387">
    <property type="entry name" value="Cro/C1-type_HTH"/>
</dbReference>
<keyword evidence="3" id="KW-0805">Transcription regulation</keyword>
<protein>
    <submittedName>
        <fullName evidence="7">Helix-turn-helix transcriptional regulator</fullName>
    </submittedName>
</protein>
<keyword evidence="2" id="KW-0378">Hydrolase</keyword>
<dbReference type="Pfam" id="PF01381">
    <property type="entry name" value="HTH_3"/>
    <property type="match status" value="1"/>
</dbReference>
<dbReference type="PANTHER" id="PTHR40661">
    <property type="match status" value="1"/>
</dbReference>
<sequence length="211" mass="23541">MLIERLAEAMRNRGYSQNRLAQEVGISQSAIQQIINGKTSRSKWLPDIARTLGVSVAWLLGEDVEPGRPITMGDIDFVQLTEIDIGYGMGGGTFIEDVSDENQAIFDPRWLIAITRSPPQMLFVARGIGDSMMPTLLDNDTLIVDRGQRRLTQQDRIWALTYGELGMIKRVRRLPSGQFHLLSDNPAIPPITAAEDELNLVGRVVWIGRKA</sequence>
<evidence type="ECO:0000256" key="4">
    <source>
        <dbReference type="ARBA" id="ARBA00023125"/>
    </source>
</evidence>
<gene>
    <name evidence="7" type="ORF">Q5H94_13955</name>
</gene>
<keyword evidence="5" id="KW-0804">Transcription</keyword>
<dbReference type="Gene3D" id="1.10.260.40">
    <property type="entry name" value="lambda repressor-like DNA-binding domains"/>
    <property type="match status" value="1"/>
</dbReference>
<dbReference type="PROSITE" id="PS00501">
    <property type="entry name" value="SPASE_I_1"/>
    <property type="match status" value="1"/>
</dbReference>
<dbReference type="SMART" id="SM00530">
    <property type="entry name" value="HTH_XRE"/>
    <property type="match status" value="1"/>
</dbReference>
<dbReference type="PROSITE" id="PS50943">
    <property type="entry name" value="HTH_CROC1"/>
    <property type="match status" value="1"/>
</dbReference>
<dbReference type="RefSeq" id="WP_304561887.1">
    <property type="nucleotide sequence ID" value="NZ_JAUQSZ010000009.1"/>
</dbReference>
<evidence type="ECO:0000256" key="2">
    <source>
        <dbReference type="ARBA" id="ARBA00022801"/>
    </source>
</evidence>
<dbReference type="InterPro" id="IPR036286">
    <property type="entry name" value="LexA/Signal_pep-like_sf"/>
</dbReference>